<feature type="region of interest" description="Disordered" evidence="1">
    <location>
        <begin position="1"/>
        <end position="57"/>
    </location>
</feature>
<sequence length="881" mass="101368">MSVDPTTSNNQTNNQELSNLSLQIDETSSSNVERKKRPLNLIPSSPPESPNARDSTSDNMIYIGEEFTEHLEQSEEMEDCFQSINEIFEIIQQREVYDNPEFEVVAKRLTLLRIEIENLVYSERNSTNPSQTKKIHVTFQPKISTIAFQQVEKRQQQQQQQQQQQPIYIHHSIRPTMSLINPIKVKRVNLAYSQNSPIEWFDNLQLSLNSYTDLTVLDPKLPDYHSIITDKDDKTVLDAKELFSETILLHHESISLLPLGRFNKIIITDTDEGLNLVASEPNIVLQQWTPNCETTRDNLLGVLFNSGELLILGRKNVQLSNYVIRINVFNILVEKYNIQCDLENMFVTAEEYKKLKIKYFAFSKYHGSLALTIVDHNDSLLLFTIDEKTFATTLLFEKKLDIRVLKIVWSIDYEYLIVIGLDSSITSYLVKDNFEKSSVIHPPTRFKTFCYKFVKSDDKSYLISAFTGKIVVSEIGGANYEFKLDTYAACNSIVSGITNGVLTLLLSFDTGKFKTIKFDITSKDFTQVPLDKSIIAFVNKSLYAYQFQNDNDSSKGTPEPIMKLFGINSLPNGTLAIFYKVTSANVIEYRSMAFSDVNIRFLKLSEPIGNEYQVHNRTSIAKFIENCIGDFHNFPTISNDLRLLRKDRVNKFIENFKTFKEQYLLSNFDFGPDLHPSSDFETTLKKNFIENSVVIQAQYLYILATFIESGLTPISFEKPTEVDVMVKEIQDYKKSIENSIIIYLRKLILGFYNGKTVTDEYGKFSLITMLKQLRRLNDVTEFNISESAAVTTKTRYYSETFQVSVNDIDDDNNLHIVSTSGHGWTQCQLTNIPLLQMNNKTDERAQFRYAIRDEEFGELVNTLLDTIDFCYITGNKIYPLK</sequence>
<dbReference type="Pfam" id="PF12657">
    <property type="entry name" value="TFIIIC_delta"/>
    <property type="match status" value="1"/>
</dbReference>
<name>A0A8H6F159_CANAX</name>
<dbReference type="EMBL" id="JABWAD010000059">
    <property type="protein sequence ID" value="KAF6064940.1"/>
    <property type="molecule type" value="Genomic_DNA"/>
</dbReference>
<accession>A0A8H6F159</accession>
<feature type="compositionally biased region" description="Polar residues" evidence="1">
    <location>
        <begin position="1"/>
        <end position="31"/>
    </location>
</feature>
<gene>
    <name evidence="3" type="ORF">FOB64_004724</name>
</gene>
<organism evidence="3 4">
    <name type="scientific">Candida albicans</name>
    <name type="common">Yeast</name>
    <dbReference type="NCBI Taxonomy" id="5476"/>
    <lineage>
        <taxon>Eukaryota</taxon>
        <taxon>Fungi</taxon>
        <taxon>Dikarya</taxon>
        <taxon>Ascomycota</taxon>
        <taxon>Saccharomycotina</taxon>
        <taxon>Pichiomycetes</taxon>
        <taxon>Debaryomycetaceae</taxon>
        <taxon>Candida/Lodderomyces clade</taxon>
        <taxon>Candida</taxon>
    </lineage>
</organism>
<evidence type="ECO:0000313" key="3">
    <source>
        <dbReference type="EMBL" id="KAF6064940.1"/>
    </source>
</evidence>
<evidence type="ECO:0000256" key="1">
    <source>
        <dbReference type="SAM" id="MobiDB-lite"/>
    </source>
</evidence>
<evidence type="ECO:0000313" key="4">
    <source>
        <dbReference type="Proteomes" id="UP000536275"/>
    </source>
</evidence>
<dbReference type="InterPro" id="IPR024761">
    <property type="entry name" value="TFIIIC_delta_N"/>
</dbReference>
<proteinExistence type="predicted"/>
<comment type="caution">
    <text evidence="3">The sequence shown here is derived from an EMBL/GenBank/DDBJ whole genome shotgun (WGS) entry which is preliminary data.</text>
</comment>
<evidence type="ECO:0000259" key="2">
    <source>
        <dbReference type="Pfam" id="PF12657"/>
    </source>
</evidence>
<dbReference type="AlphaFoldDB" id="A0A8H6F159"/>
<feature type="domain" description="Transcription factor IIIC 90kDa subunit N-terminal" evidence="2">
    <location>
        <begin position="202"/>
        <end position="600"/>
    </location>
</feature>
<dbReference type="Proteomes" id="UP000536275">
    <property type="component" value="Unassembled WGS sequence"/>
</dbReference>
<protein>
    <recommendedName>
        <fullName evidence="2">Transcription factor IIIC 90kDa subunit N-terminal domain-containing protein</fullName>
    </recommendedName>
</protein>
<reference evidence="3 4" key="1">
    <citation type="submission" date="2020-03" db="EMBL/GenBank/DDBJ databases">
        <title>FDA dAtabase for Regulatory Grade micrObial Sequences (FDA-ARGOS): Supporting development and validation of Infectious Disease Dx tests.</title>
        <authorList>
            <person name="Campos J."/>
            <person name="Goldberg B."/>
            <person name="Tallon L."/>
            <person name="Sadzewicz L."/>
            <person name="Vavikolanu K."/>
            <person name="Mehta A."/>
            <person name="Aluvathingal J."/>
            <person name="Nadendla S."/>
            <person name="Nandy P."/>
            <person name="Geyer C."/>
            <person name="Yan Y."/>
            <person name="Sichtig H."/>
        </authorList>
    </citation>
    <scope>NUCLEOTIDE SEQUENCE [LARGE SCALE GENOMIC DNA]</scope>
    <source>
        <strain evidence="3 4">FDAARGOS_656</strain>
    </source>
</reference>